<reference evidence="2 4" key="2">
    <citation type="journal article" date="2013" name="Nature">
        <title>Insights into bilaterian evolution from three spiralian genomes.</title>
        <authorList>
            <person name="Simakov O."/>
            <person name="Marletaz F."/>
            <person name="Cho S.J."/>
            <person name="Edsinger-Gonzales E."/>
            <person name="Havlak P."/>
            <person name="Hellsten U."/>
            <person name="Kuo D.H."/>
            <person name="Larsson T."/>
            <person name="Lv J."/>
            <person name="Arendt D."/>
            <person name="Savage R."/>
            <person name="Osoegawa K."/>
            <person name="de Jong P."/>
            <person name="Grimwood J."/>
            <person name="Chapman J.A."/>
            <person name="Shapiro H."/>
            <person name="Aerts A."/>
            <person name="Otillar R.P."/>
            <person name="Terry A.Y."/>
            <person name="Boore J.L."/>
            <person name="Grigoriev I.V."/>
            <person name="Lindberg D.R."/>
            <person name="Seaver E.C."/>
            <person name="Weisblat D.A."/>
            <person name="Putnam N.H."/>
            <person name="Rokhsar D.S."/>
        </authorList>
    </citation>
    <scope>NUCLEOTIDE SEQUENCE</scope>
</reference>
<dbReference type="GO" id="GO:0005654">
    <property type="term" value="C:nucleoplasm"/>
    <property type="evidence" value="ECO:0000318"/>
    <property type="project" value="GO_Central"/>
</dbReference>
<dbReference type="InParanoid" id="T1FVR4"/>
<sequence>MTSSLKSIFTKYSFNKNNNNSNGKISSLKSNNNHSNVNFDPEGGVVAFTAPADKHAVATSAPHEHSTPQSAGIKCYSQTSNDSAFSSMGCNLVDPCGVYDGDSITSLDQDGSISDSDVNKTSLNTFANCTKSHENLFDRKELFAGNILIEESPSNFNDSKLNGSHKESINSSIISIFDPTSKQCNSSLENSQTSSWMSKLTNASANLTTSSRLSLTRSTSYDTSNSNEQTEKAASLDYDDDKSKKGFRERLKKMSRNRIQPGSTKEKSKQEKHDKLVVTSPRLDISPKNYNQSVPAMELSRREVCARLPFVIAPDTDFEVSLLFFD</sequence>
<feature type="region of interest" description="Disordered" evidence="1">
    <location>
        <begin position="254"/>
        <end position="275"/>
    </location>
</feature>
<dbReference type="RefSeq" id="XP_009028623.1">
    <property type="nucleotide sequence ID" value="XM_009030375.1"/>
</dbReference>
<dbReference type="KEGG" id="hro:HELRODRAFT_194143"/>
<feature type="compositionally biased region" description="Low complexity" evidence="1">
    <location>
        <begin position="207"/>
        <end position="220"/>
    </location>
</feature>
<organism evidence="3 4">
    <name type="scientific">Helobdella robusta</name>
    <name type="common">Californian leech</name>
    <dbReference type="NCBI Taxonomy" id="6412"/>
    <lineage>
        <taxon>Eukaryota</taxon>
        <taxon>Metazoa</taxon>
        <taxon>Spiralia</taxon>
        <taxon>Lophotrochozoa</taxon>
        <taxon>Annelida</taxon>
        <taxon>Clitellata</taxon>
        <taxon>Hirudinea</taxon>
        <taxon>Rhynchobdellida</taxon>
        <taxon>Glossiphoniidae</taxon>
        <taxon>Helobdella</taxon>
    </lineage>
</organism>
<dbReference type="AlphaFoldDB" id="T1FVR4"/>
<dbReference type="GeneID" id="20212910"/>
<dbReference type="CTD" id="20212910"/>
<dbReference type="EMBL" id="AMQM01007466">
    <property type="status" value="NOT_ANNOTATED_CDS"/>
    <property type="molecule type" value="Genomic_DNA"/>
</dbReference>
<feature type="region of interest" description="Disordered" evidence="1">
    <location>
        <begin position="207"/>
        <end position="242"/>
    </location>
</feature>
<dbReference type="EnsemblMetazoa" id="HelroT194143">
    <property type="protein sequence ID" value="HelroP194143"/>
    <property type="gene ID" value="HelroG194143"/>
</dbReference>
<evidence type="ECO:0000313" key="3">
    <source>
        <dbReference type="EnsemblMetazoa" id="HelroP194143"/>
    </source>
</evidence>
<proteinExistence type="predicted"/>
<feature type="compositionally biased region" description="Basic and acidic residues" evidence="1">
    <location>
        <begin position="264"/>
        <end position="275"/>
    </location>
</feature>
<gene>
    <name evidence="3" type="primary">20212910</name>
    <name evidence="2" type="ORF">HELRODRAFT_194143</name>
</gene>
<evidence type="ECO:0000256" key="1">
    <source>
        <dbReference type="SAM" id="MobiDB-lite"/>
    </source>
</evidence>
<accession>T1FVR4</accession>
<dbReference type="HOGENOM" id="CLU_853316_0_0_1"/>
<evidence type="ECO:0000313" key="2">
    <source>
        <dbReference type="EMBL" id="ESN93359.1"/>
    </source>
</evidence>
<name>T1FVR4_HELRO</name>
<dbReference type="EMBL" id="KB097620">
    <property type="protein sequence ID" value="ESN93359.1"/>
    <property type="molecule type" value="Genomic_DNA"/>
</dbReference>
<dbReference type="GO" id="GO:0005730">
    <property type="term" value="C:nucleolus"/>
    <property type="evidence" value="ECO:0000318"/>
    <property type="project" value="GO_Central"/>
</dbReference>
<evidence type="ECO:0000313" key="4">
    <source>
        <dbReference type="Proteomes" id="UP000015101"/>
    </source>
</evidence>
<reference evidence="4" key="1">
    <citation type="submission" date="2012-12" db="EMBL/GenBank/DDBJ databases">
        <authorList>
            <person name="Hellsten U."/>
            <person name="Grimwood J."/>
            <person name="Chapman J.A."/>
            <person name="Shapiro H."/>
            <person name="Aerts A."/>
            <person name="Otillar R.P."/>
            <person name="Terry A.Y."/>
            <person name="Boore J.L."/>
            <person name="Simakov O."/>
            <person name="Marletaz F."/>
            <person name="Cho S.-J."/>
            <person name="Edsinger-Gonzales E."/>
            <person name="Havlak P."/>
            <person name="Kuo D.-H."/>
            <person name="Larsson T."/>
            <person name="Lv J."/>
            <person name="Arendt D."/>
            <person name="Savage R."/>
            <person name="Osoegawa K."/>
            <person name="de Jong P."/>
            <person name="Lindberg D.R."/>
            <person name="Seaver E.C."/>
            <person name="Weisblat D.A."/>
            <person name="Putnam N.H."/>
            <person name="Grigoriev I.V."/>
            <person name="Rokhsar D.S."/>
        </authorList>
    </citation>
    <scope>NUCLEOTIDE SEQUENCE</scope>
</reference>
<keyword evidence="4" id="KW-1185">Reference proteome</keyword>
<dbReference type="Proteomes" id="UP000015101">
    <property type="component" value="Unassembled WGS sequence"/>
</dbReference>
<feature type="compositionally biased region" description="Low complexity" evidence="1">
    <location>
        <begin position="20"/>
        <end position="33"/>
    </location>
</feature>
<protein>
    <submittedName>
        <fullName evidence="2 3">Uncharacterized protein</fullName>
    </submittedName>
</protein>
<feature type="region of interest" description="Disordered" evidence="1">
    <location>
        <begin position="20"/>
        <end position="42"/>
    </location>
</feature>
<reference evidence="3" key="3">
    <citation type="submission" date="2015-06" db="UniProtKB">
        <authorList>
            <consortium name="EnsemblMetazoa"/>
        </authorList>
    </citation>
    <scope>IDENTIFICATION</scope>
</reference>